<dbReference type="EMBL" id="FNXT01000003">
    <property type="protein sequence ID" value="SZX59524.1"/>
    <property type="molecule type" value="Genomic_DNA"/>
</dbReference>
<keyword evidence="3" id="KW-1185">Reference proteome</keyword>
<evidence type="ECO:0000256" key="1">
    <source>
        <dbReference type="SAM" id="MobiDB-lite"/>
    </source>
</evidence>
<feature type="compositionally biased region" description="Low complexity" evidence="1">
    <location>
        <begin position="237"/>
        <end position="251"/>
    </location>
</feature>
<evidence type="ECO:0000313" key="2">
    <source>
        <dbReference type="EMBL" id="SZX59524.1"/>
    </source>
</evidence>
<feature type="compositionally biased region" description="Polar residues" evidence="1">
    <location>
        <begin position="174"/>
        <end position="183"/>
    </location>
</feature>
<accession>A0A383V4L8</accession>
<feature type="region of interest" description="Disordered" evidence="1">
    <location>
        <begin position="10"/>
        <end position="79"/>
    </location>
</feature>
<feature type="compositionally biased region" description="Polar residues" evidence="1">
    <location>
        <begin position="222"/>
        <end position="236"/>
    </location>
</feature>
<feature type="compositionally biased region" description="Polar residues" evidence="1">
    <location>
        <begin position="118"/>
        <end position="127"/>
    </location>
</feature>
<feature type="region of interest" description="Disordered" evidence="1">
    <location>
        <begin position="118"/>
        <end position="151"/>
    </location>
</feature>
<feature type="compositionally biased region" description="Low complexity" evidence="1">
    <location>
        <begin position="129"/>
        <end position="147"/>
    </location>
</feature>
<name>A0A383V4L8_TETOB</name>
<feature type="compositionally biased region" description="Low complexity" evidence="1">
    <location>
        <begin position="424"/>
        <end position="435"/>
    </location>
</feature>
<dbReference type="Proteomes" id="UP000256970">
    <property type="component" value="Unassembled WGS sequence"/>
</dbReference>
<evidence type="ECO:0000313" key="3">
    <source>
        <dbReference type="Proteomes" id="UP000256970"/>
    </source>
</evidence>
<dbReference type="AlphaFoldDB" id="A0A383V4L8"/>
<gene>
    <name evidence="2" type="ORF">BQ4739_LOCUS137</name>
</gene>
<feature type="region of interest" description="Disordered" evidence="1">
    <location>
        <begin position="424"/>
        <end position="478"/>
    </location>
</feature>
<protein>
    <submittedName>
        <fullName evidence="2">Uncharacterized protein</fullName>
    </submittedName>
</protein>
<sequence>MRLELQLGLESMDPGFSSASTGRRRRTGSHDLLRPGARATRGSKGPRVNTVASADEQALGCSVPRRGRTRGTGGPAAGVNTWQTSRVLQLVLLEDEDEREALEALCFLSASSCQLEHQPVQPQLPSTPHSPKQMQQQQQGQHSKGSSFTAEAAAVPKQLSAGWLAAAGGVRQPSPGSDVSSDGCQGALAAPEQQQQQQQGSPLDDIHPGAHPVDMQQLAPGGTQQLQQAARNGSRMQQQPHNGQVLQQQQQQQQQYSAAGFEPLAGLHSEALLAVQRQQAVHAPVAAVGLHQPLLQAQLASLLQASSYGPAAAAAAASLSSAQPLVPLQLQQQPQQQPGLPELLGLLSVGLPHAAVQQQQLPLLPVAAPAQQPPPVHSMPVAVKRPAVKGCYWHVYIANMIAAGRREQEAKEQQQQQVAATTVANGAEQQQQQQQALACQRKSSPPRPMDAADGGSPCKRQRRQDSPGMPQQQQQQAAVLPQLQLPPAPPLPNWLAAAGELPPGLALAAAAAAAAASQASMLPGLLQAHALPGPLAAVAAASSMGLLGQQGAASLPLPLLGMPAAASLGAGPSSELLLQLLSQQHGADGAAAVRPAPGIPAGMPLGGIAPGLLQGGGFAAGALLQALAAPGLGLVAQQ</sequence>
<proteinExistence type="predicted"/>
<feature type="region of interest" description="Disordered" evidence="1">
    <location>
        <begin position="168"/>
        <end position="251"/>
    </location>
</feature>
<organism evidence="2 3">
    <name type="scientific">Tetradesmus obliquus</name>
    <name type="common">Green alga</name>
    <name type="synonym">Acutodesmus obliquus</name>
    <dbReference type="NCBI Taxonomy" id="3088"/>
    <lineage>
        <taxon>Eukaryota</taxon>
        <taxon>Viridiplantae</taxon>
        <taxon>Chlorophyta</taxon>
        <taxon>core chlorophytes</taxon>
        <taxon>Chlorophyceae</taxon>
        <taxon>CS clade</taxon>
        <taxon>Sphaeropleales</taxon>
        <taxon>Scenedesmaceae</taxon>
        <taxon>Tetradesmus</taxon>
    </lineage>
</organism>
<reference evidence="2 3" key="1">
    <citation type="submission" date="2016-10" db="EMBL/GenBank/DDBJ databases">
        <authorList>
            <person name="Cai Z."/>
        </authorList>
    </citation>
    <scope>NUCLEOTIDE SEQUENCE [LARGE SCALE GENOMIC DNA]</scope>
</reference>